<dbReference type="Pfam" id="PF05305">
    <property type="entry name" value="DUF732"/>
    <property type="match status" value="1"/>
</dbReference>
<protein>
    <recommendedName>
        <fullName evidence="2">DUF732 domain-containing protein</fullName>
    </recommendedName>
</protein>
<keyword evidence="4" id="KW-1185">Reference proteome</keyword>
<organism evidence="3 4">
    <name type="scientific">Prescottella agglutinans</name>
    <dbReference type="NCBI Taxonomy" id="1644129"/>
    <lineage>
        <taxon>Bacteria</taxon>
        <taxon>Bacillati</taxon>
        <taxon>Actinomycetota</taxon>
        <taxon>Actinomycetes</taxon>
        <taxon>Mycobacteriales</taxon>
        <taxon>Nocardiaceae</taxon>
        <taxon>Prescottella</taxon>
    </lineage>
</organism>
<accession>A0ABT6MKW1</accession>
<evidence type="ECO:0000313" key="4">
    <source>
        <dbReference type="Proteomes" id="UP001160334"/>
    </source>
</evidence>
<evidence type="ECO:0000313" key="3">
    <source>
        <dbReference type="EMBL" id="MDH6284940.1"/>
    </source>
</evidence>
<evidence type="ECO:0000259" key="2">
    <source>
        <dbReference type="Pfam" id="PF05305"/>
    </source>
</evidence>
<dbReference type="Proteomes" id="UP001160334">
    <property type="component" value="Unassembled WGS sequence"/>
</dbReference>
<gene>
    <name evidence="3" type="ORF">M2280_006204</name>
</gene>
<proteinExistence type="predicted"/>
<comment type="caution">
    <text evidence="3">The sequence shown here is derived from an EMBL/GenBank/DDBJ whole genome shotgun (WGS) entry which is preliminary data.</text>
</comment>
<feature type="domain" description="DUF732" evidence="2">
    <location>
        <begin position="119"/>
        <end position="196"/>
    </location>
</feature>
<evidence type="ECO:0000256" key="1">
    <source>
        <dbReference type="SAM" id="Phobius"/>
    </source>
</evidence>
<keyword evidence="1" id="KW-0812">Transmembrane</keyword>
<keyword evidence="1" id="KW-1133">Transmembrane helix</keyword>
<name>A0ABT6MKW1_9NOCA</name>
<dbReference type="InterPro" id="IPR007969">
    <property type="entry name" value="DUF732"/>
</dbReference>
<feature type="transmembrane region" description="Helical" evidence="1">
    <location>
        <begin position="52"/>
        <end position="74"/>
    </location>
</feature>
<keyword evidence="1" id="KW-0472">Membrane</keyword>
<dbReference type="EMBL" id="JARXVC010000031">
    <property type="protein sequence ID" value="MDH6284940.1"/>
    <property type="molecule type" value="Genomic_DNA"/>
</dbReference>
<sequence length="201" mass="21131">MRKAGEEVLACRSCGLREAYYNYLCRECVDDADMPFTPDEQSPESPDRHWPWFRGAGVAIAAVALAGIAAVWIYSGRASTSGDSSTAVATVPELFDADSAVPSVAESWGTENEQDVIAEAAFIATLDEGGVGYATRRAAIDLGRSACDSLDVAVGRGNDVLTAKIALSAFYSSEGDMSMQNALAIVGAATGAFCPEHRTGY</sequence>
<reference evidence="3 4" key="1">
    <citation type="submission" date="2023-04" db="EMBL/GenBank/DDBJ databases">
        <title>Forest soil microbial communities from Buena Vista Peninsula, Colon Province, Panama.</title>
        <authorList>
            <person name="Bouskill N."/>
        </authorList>
    </citation>
    <scope>NUCLEOTIDE SEQUENCE [LARGE SCALE GENOMIC DNA]</scope>
    <source>
        <strain evidence="3 4">CFH S0262</strain>
    </source>
</reference>
<dbReference type="RefSeq" id="WP_280764107.1">
    <property type="nucleotide sequence ID" value="NZ_JARXVC010000031.1"/>
</dbReference>